<dbReference type="GO" id="GO:0008270">
    <property type="term" value="F:zinc ion binding"/>
    <property type="evidence" value="ECO:0007669"/>
    <property type="project" value="UniProtKB-KW"/>
</dbReference>
<reference evidence="3" key="1">
    <citation type="journal article" date="2019" name="bioRxiv">
        <title>The Genome of the Zebra Mussel, Dreissena polymorpha: A Resource for Invasive Species Research.</title>
        <authorList>
            <person name="McCartney M.A."/>
            <person name="Auch B."/>
            <person name="Kono T."/>
            <person name="Mallez S."/>
            <person name="Zhang Y."/>
            <person name="Obille A."/>
            <person name="Becker A."/>
            <person name="Abrahante J.E."/>
            <person name="Garbe J."/>
            <person name="Badalamenti J.P."/>
            <person name="Herman A."/>
            <person name="Mangelson H."/>
            <person name="Liachko I."/>
            <person name="Sullivan S."/>
            <person name="Sone E.D."/>
            <person name="Koren S."/>
            <person name="Silverstein K.A.T."/>
            <person name="Beckman K.B."/>
            <person name="Gohl D.M."/>
        </authorList>
    </citation>
    <scope>NUCLEOTIDE SEQUENCE</scope>
    <source>
        <strain evidence="3">Duluth1</strain>
        <tissue evidence="3">Whole animal</tissue>
    </source>
</reference>
<dbReference type="EMBL" id="JAIWYP010000003">
    <property type="protein sequence ID" value="KAH3859301.1"/>
    <property type="molecule type" value="Genomic_DNA"/>
</dbReference>
<evidence type="ECO:0000313" key="4">
    <source>
        <dbReference type="Proteomes" id="UP000828390"/>
    </source>
</evidence>
<dbReference type="PROSITE" id="PS50157">
    <property type="entry name" value="ZINC_FINGER_C2H2_2"/>
    <property type="match status" value="1"/>
</dbReference>
<protein>
    <recommendedName>
        <fullName evidence="2">C2H2-type domain-containing protein</fullName>
    </recommendedName>
</protein>
<keyword evidence="1" id="KW-0863">Zinc-finger</keyword>
<organism evidence="3 4">
    <name type="scientific">Dreissena polymorpha</name>
    <name type="common">Zebra mussel</name>
    <name type="synonym">Mytilus polymorpha</name>
    <dbReference type="NCBI Taxonomy" id="45954"/>
    <lineage>
        <taxon>Eukaryota</taxon>
        <taxon>Metazoa</taxon>
        <taxon>Spiralia</taxon>
        <taxon>Lophotrochozoa</taxon>
        <taxon>Mollusca</taxon>
        <taxon>Bivalvia</taxon>
        <taxon>Autobranchia</taxon>
        <taxon>Heteroconchia</taxon>
        <taxon>Euheterodonta</taxon>
        <taxon>Imparidentia</taxon>
        <taxon>Neoheterodontei</taxon>
        <taxon>Myida</taxon>
        <taxon>Dreissenoidea</taxon>
        <taxon>Dreissenidae</taxon>
        <taxon>Dreissena</taxon>
    </lineage>
</organism>
<keyword evidence="1" id="KW-0479">Metal-binding</keyword>
<name>A0A9D4LMC0_DREPO</name>
<comment type="caution">
    <text evidence="3">The sequence shown here is derived from an EMBL/GenBank/DDBJ whole genome shotgun (WGS) entry which is preliminary data.</text>
</comment>
<dbReference type="SUPFAM" id="SSF57667">
    <property type="entry name" value="beta-beta-alpha zinc fingers"/>
    <property type="match status" value="1"/>
</dbReference>
<reference evidence="3" key="2">
    <citation type="submission" date="2020-11" db="EMBL/GenBank/DDBJ databases">
        <authorList>
            <person name="McCartney M.A."/>
            <person name="Auch B."/>
            <person name="Kono T."/>
            <person name="Mallez S."/>
            <person name="Becker A."/>
            <person name="Gohl D.M."/>
            <person name="Silverstein K.A.T."/>
            <person name="Koren S."/>
            <person name="Bechman K.B."/>
            <person name="Herman A."/>
            <person name="Abrahante J.E."/>
            <person name="Garbe J."/>
        </authorList>
    </citation>
    <scope>NUCLEOTIDE SEQUENCE</scope>
    <source>
        <strain evidence="3">Duluth1</strain>
        <tissue evidence="3">Whole animal</tissue>
    </source>
</reference>
<sequence>MQKYVEDELGYCATLGDTPTLGTISAVGKHSVRSVNDPKQHVKTHMLDKYHRCEECFKTYKRKTNLSRHVKTYIVRESKPYGGEGVEVGC</sequence>
<dbReference type="Gene3D" id="3.30.160.60">
    <property type="entry name" value="Classic Zinc Finger"/>
    <property type="match status" value="1"/>
</dbReference>
<feature type="domain" description="C2H2-type" evidence="2">
    <location>
        <begin position="51"/>
        <end position="80"/>
    </location>
</feature>
<dbReference type="InterPro" id="IPR036236">
    <property type="entry name" value="Znf_C2H2_sf"/>
</dbReference>
<dbReference type="Proteomes" id="UP000828390">
    <property type="component" value="Unassembled WGS sequence"/>
</dbReference>
<gene>
    <name evidence="3" type="ORF">DPMN_102019</name>
</gene>
<evidence type="ECO:0000313" key="3">
    <source>
        <dbReference type="EMBL" id="KAH3859301.1"/>
    </source>
</evidence>
<evidence type="ECO:0000256" key="1">
    <source>
        <dbReference type="PROSITE-ProRule" id="PRU00042"/>
    </source>
</evidence>
<dbReference type="InterPro" id="IPR013087">
    <property type="entry name" value="Znf_C2H2_type"/>
</dbReference>
<accession>A0A9D4LMC0</accession>
<dbReference type="AlphaFoldDB" id="A0A9D4LMC0"/>
<proteinExistence type="predicted"/>
<keyword evidence="1" id="KW-0862">Zinc</keyword>
<evidence type="ECO:0000259" key="2">
    <source>
        <dbReference type="PROSITE" id="PS50157"/>
    </source>
</evidence>
<keyword evidence="4" id="KW-1185">Reference proteome</keyword>